<evidence type="ECO:0000313" key="3">
    <source>
        <dbReference type="Proteomes" id="UP000003639"/>
    </source>
</evidence>
<name>A6NTV9_9FIRM</name>
<dbReference type="eggNOG" id="ENOG502ZBT9">
    <property type="taxonomic scope" value="Bacteria"/>
</dbReference>
<feature type="domain" description="Thiamin/hydroxymethyl pyrimidine-binding YkoF putative" evidence="1">
    <location>
        <begin position="45"/>
        <end position="123"/>
    </location>
</feature>
<dbReference type="InterPro" id="IPR029756">
    <property type="entry name" value="MTH1187/YkoF-like"/>
</dbReference>
<feature type="domain" description="Thiamin/hydroxymethyl pyrimidine-binding YkoF putative" evidence="1">
    <location>
        <begin position="150"/>
        <end position="228"/>
    </location>
</feature>
<accession>A6NTV9</accession>
<dbReference type="STRING" id="411467.BACCAP_01639"/>
<protein>
    <recommendedName>
        <fullName evidence="1">Thiamin/hydroxymethyl pyrimidine-binding YkoF putative domain-containing protein</fullName>
    </recommendedName>
</protein>
<organism evidence="2 3">
    <name type="scientific">Pseudoflavonifractor capillosus ATCC 29799</name>
    <dbReference type="NCBI Taxonomy" id="411467"/>
    <lineage>
        <taxon>Bacteria</taxon>
        <taxon>Bacillati</taxon>
        <taxon>Bacillota</taxon>
        <taxon>Clostridia</taxon>
        <taxon>Eubacteriales</taxon>
        <taxon>Oscillospiraceae</taxon>
        <taxon>Pseudoflavonifractor</taxon>
    </lineage>
</organism>
<dbReference type="Pfam" id="PF07615">
    <property type="entry name" value="Ykof"/>
    <property type="match status" value="2"/>
</dbReference>
<gene>
    <name evidence="2" type="ORF">BACCAP_01639</name>
</gene>
<dbReference type="AlphaFoldDB" id="A6NTV9"/>
<proteinExistence type="predicted"/>
<dbReference type="Proteomes" id="UP000003639">
    <property type="component" value="Unassembled WGS sequence"/>
</dbReference>
<sequence length="229" mass="25269">MLSAWKAPFFILQKEGIFMTEPKSCSCCQREDLPWSGRGATLDISGCRFSLYPMDSDFVSIILGALEKTDTSAVWSQSDALSTVYRGKLPYVVDAVEGLFVNAFHEGVHMALECQFSKGCPGDCDGDSFLSWEGEAPNAAVVAGAHFPVLCKIALYPMGVPDYIDHIAKVWHMAEDAGLQPTSIHYATRLTGDVQDVFRYLESVCRLMEQSVPHYILHCTLSVNSPTQE</sequence>
<dbReference type="Gene3D" id="3.30.70.930">
    <property type="match status" value="2"/>
</dbReference>
<keyword evidence="3" id="KW-1185">Reference proteome</keyword>
<dbReference type="SUPFAM" id="SSF89957">
    <property type="entry name" value="MTH1187/YkoF-like"/>
    <property type="match status" value="1"/>
</dbReference>
<dbReference type="InterPro" id="IPR011522">
    <property type="entry name" value="Thiamin/HMP-bd_put_YkoF"/>
</dbReference>
<reference evidence="2 3" key="2">
    <citation type="submission" date="2007-06" db="EMBL/GenBank/DDBJ databases">
        <title>Draft genome sequence of Pseudoflavonifractor capillosus ATCC 29799.</title>
        <authorList>
            <person name="Sudarsanam P."/>
            <person name="Ley R."/>
            <person name="Guruge J."/>
            <person name="Turnbaugh P.J."/>
            <person name="Mahowald M."/>
            <person name="Liep D."/>
            <person name="Gordon J."/>
        </authorList>
    </citation>
    <scope>NUCLEOTIDE SEQUENCE [LARGE SCALE GENOMIC DNA]</scope>
    <source>
        <strain evidence="2 3">ATCC 29799</strain>
    </source>
</reference>
<comment type="caution">
    <text evidence="2">The sequence shown here is derived from an EMBL/GenBank/DDBJ whole genome shotgun (WGS) entry which is preliminary data.</text>
</comment>
<dbReference type="EMBL" id="AAXG02000011">
    <property type="protein sequence ID" value="EDN00307.1"/>
    <property type="molecule type" value="Genomic_DNA"/>
</dbReference>
<evidence type="ECO:0000259" key="1">
    <source>
        <dbReference type="Pfam" id="PF07615"/>
    </source>
</evidence>
<evidence type="ECO:0000313" key="2">
    <source>
        <dbReference type="EMBL" id="EDN00307.1"/>
    </source>
</evidence>
<reference evidence="2 3" key="1">
    <citation type="submission" date="2007-04" db="EMBL/GenBank/DDBJ databases">
        <authorList>
            <person name="Fulton L."/>
            <person name="Clifton S."/>
            <person name="Fulton B."/>
            <person name="Xu J."/>
            <person name="Minx P."/>
            <person name="Pepin K.H."/>
            <person name="Johnson M."/>
            <person name="Thiruvilangam P."/>
            <person name="Bhonagiri V."/>
            <person name="Nash W.E."/>
            <person name="Mardis E.R."/>
            <person name="Wilson R.K."/>
        </authorList>
    </citation>
    <scope>NUCLEOTIDE SEQUENCE [LARGE SCALE GENOMIC DNA]</scope>
    <source>
        <strain evidence="2 3">ATCC 29799</strain>
    </source>
</reference>